<dbReference type="Proteomes" id="UP001239462">
    <property type="component" value="Unassembled WGS sequence"/>
</dbReference>
<reference evidence="2 3" key="1">
    <citation type="submission" date="2023-06" db="EMBL/GenBank/DDBJ databases">
        <title>Roseiconus lacunae JC819 isolated from Gulf of Mannar region, Tamil Nadu.</title>
        <authorList>
            <person name="Pk S."/>
            <person name="Ch S."/>
            <person name="Ch V.R."/>
        </authorList>
    </citation>
    <scope>NUCLEOTIDE SEQUENCE [LARGE SCALE GENOMIC DNA]</scope>
    <source>
        <strain evidence="2 3">JC819</strain>
    </source>
</reference>
<organism evidence="2 3">
    <name type="scientific">Roseiconus lacunae</name>
    <dbReference type="NCBI Taxonomy" id="2605694"/>
    <lineage>
        <taxon>Bacteria</taxon>
        <taxon>Pseudomonadati</taxon>
        <taxon>Planctomycetota</taxon>
        <taxon>Planctomycetia</taxon>
        <taxon>Pirellulales</taxon>
        <taxon>Pirellulaceae</taxon>
        <taxon>Roseiconus</taxon>
    </lineage>
</organism>
<feature type="region of interest" description="Disordered" evidence="1">
    <location>
        <begin position="1"/>
        <end position="35"/>
    </location>
</feature>
<protein>
    <submittedName>
        <fullName evidence="2">Toxin-antitoxin system HicB family antitoxin</fullName>
    </submittedName>
</protein>
<comment type="caution">
    <text evidence="2">The sequence shown here is derived from an EMBL/GenBank/DDBJ whole genome shotgun (WGS) entry which is preliminary data.</text>
</comment>
<evidence type="ECO:0000256" key="1">
    <source>
        <dbReference type="SAM" id="MobiDB-lite"/>
    </source>
</evidence>
<gene>
    <name evidence="2" type="ORF">QTN89_14430</name>
</gene>
<dbReference type="EMBL" id="JASZZN010000009">
    <property type="protein sequence ID" value="MDM4016639.1"/>
    <property type="molecule type" value="Genomic_DNA"/>
</dbReference>
<keyword evidence="3" id="KW-1185">Reference proteome</keyword>
<sequence length="237" mass="26275">MADLNPKEFNPQVTPEAAPAANELRYASDPDPAKEATLPTLDITIEEANGDYESRCKQCMELAQEAFAMTGSWVLFYRVILGTNGVVAKLFPDSSEYQQFLASEYHATLHEMLAAIRSQDQSKADSAEPERMITIRIPRSLHEALQEEAKGSGLSINKLAISKLLLPVNPRFVPEQQGRRRGRKPGPQGTRNKLGSVSNEDAQQPGHTPVQRIDFQHANAVRENNSPAHHWGNQPRG</sequence>
<feature type="compositionally biased region" description="Polar residues" evidence="1">
    <location>
        <begin position="190"/>
        <end position="206"/>
    </location>
</feature>
<dbReference type="RefSeq" id="WP_289164283.1">
    <property type="nucleotide sequence ID" value="NZ_JASZZN010000009.1"/>
</dbReference>
<proteinExistence type="predicted"/>
<dbReference type="Pfam" id="PF05534">
    <property type="entry name" value="HicB"/>
    <property type="match status" value="1"/>
</dbReference>
<evidence type="ECO:0000313" key="3">
    <source>
        <dbReference type="Proteomes" id="UP001239462"/>
    </source>
</evidence>
<feature type="region of interest" description="Disordered" evidence="1">
    <location>
        <begin position="172"/>
        <end position="237"/>
    </location>
</feature>
<evidence type="ECO:0000313" key="2">
    <source>
        <dbReference type="EMBL" id="MDM4016639.1"/>
    </source>
</evidence>
<name>A0ABT7PK13_9BACT</name>
<dbReference type="InterPro" id="IPR008651">
    <property type="entry name" value="Uncharacterised_HicB"/>
</dbReference>
<accession>A0ABT7PK13</accession>